<feature type="region of interest" description="Disordered" evidence="1">
    <location>
        <begin position="1"/>
        <end position="22"/>
    </location>
</feature>
<evidence type="ECO:0000313" key="2">
    <source>
        <dbReference type="EMBL" id="KAL2727678.1"/>
    </source>
</evidence>
<feature type="region of interest" description="Disordered" evidence="1">
    <location>
        <begin position="100"/>
        <end position="139"/>
    </location>
</feature>
<feature type="compositionally biased region" description="Basic and acidic residues" evidence="1">
    <location>
        <begin position="103"/>
        <end position="128"/>
    </location>
</feature>
<dbReference type="EMBL" id="JAYRBN010000100">
    <property type="protein sequence ID" value="KAL2727678.1"/>
    <property type="molecule type" value="Genomic_DNA"/>
</dbReference>
<proteinExistence type="predicted"/>
<feature type="non-terminal residue" evidence="2">
    <location>
        <position position="1"/>
    </location>
</feature>
<feature type="compositionally biased region" description="Basic residues" evidence="1">
    <location>
        <begin position="129"/>
        <end position="139"/>
    </location>
</feature>
<name>A0ABD2B4L4_VESMC</name>
<protein>
    <submittedName>
        <fullName evidence="2">Uncharacterized protein</fullName>
    </submittedName>
</protein>
<dbReference type="AlphaFoldDB" id="A0ABD2B4L4"/>
<organism evidence="2 3">
    <name type="scientific">Vespula maculifrons</name>
    <name type="common">Eastern yellow jacket</name>
    <name type="synonym">Wasp</name>
    <dbReference type="NCBI Taxonomy" id="7453"/>
    <lineage>
        <taxon>Eukaryota</taxon>
        <taxon>Metazoa</taxon>
        <taxon>Ecdysozoa</taxon>
        <taxon>Arthropoda</taxon>
        <taxon>Hexapoda</taxon>
        <taxon>Insecta</taxon>
        <taxon>Pterygota</taxon>
        <taxon>Neoptera</taxon>
        <taxon>Endopterygota</taxon>
        <taxon>Hymenoptera</taxon>
        <taxon>Apocrita</taxon>
        <taxon>Aculeata</taxon>
        <taxon>Vespoidea</taxon>
        <taxon>Vespidae</taxon>
        <taxon>Vespinae</taxon>
        <taxon>Vespula</taxon>
    </lineage>
</organism>
<sequence length="139" mass="15452">SGSVTEMRAKSDKQNTFHSTEFAGTKGVPRAFVREKGLGLTSKKEIIPGGLGHDDTYPVTLQPPGKSLLMRAIDTQYPDEKPPKPSSWLALRIQVPPLISKLIGEKGSTRGRDKENEERKEEEGERKGRREKKLKLTIG</sequence>
<evidence type="ECO:0000313" key="3">
    <source>
        <dbReference type="Proteomes" id="UP001607303"/>
    </source>
</evidence>
<reference evidence="2 3" key="1">
    <citation type="journal article" date="2024" name="Ann. Entomol. Soc. Am.">
        <title>Genomic analyses of the southern and eastern yellowjacket wasps (Hymenoptera: Vespidae) reveal evolutionary signatures of social life.</title>
        <authorList>
            <person name="Catto M.A."/>
            <person name="Caine P.B."/>
            <person name="Orr S.E."/>
            <person name="Hunt B.G."/>
            <person name="Goodisman M.A.D."/>
        </authorList>
    </citation>
    <scope>NUCLEOTIDE SEQUENCE [LARGE SCALE GENOMIC DNA]</scope>
    <source>
        <strain evidence="2">232</strain>
        <tissue evidence="2">Head and thorax</tissue>
    </source>
</reference>
<accession>A0ABD2B4L4</accession>
<keyword evidence="3" id="KW-1185">Reference proteome</keyword>
<dbReference type="Proteomes" id="UP001607303">
    <property type="component" value="Unassembled WGS sequence"/>
</dbReference>
<comment type="caution">
    <text evidence="2">The sequence shown here is derived from an EMBL/GenBank/DDBJ whole genome shotgun (WGS) entry which is preliminary data.</text>
</comment>
<evidence type="ECO:0000256" key="1">
    <source>
        <dbReference type="SAM" id="MobiDB-lite"/>
    </source>
</evidence>
<gene>
    <name evidence="2" type="ORF">V1477_016954</name>
</gene>